<keyword evidence="1" id="KW-0812">Transmembrane</keyword>
<protein>
    <submittedName>
        <fullName evidence="2">Uncharacterized protein</fullName>
    </submittedName>
</protein>
<dbReference type="AlphaFoldDB" id="A0A1C2I415"/>
<name>A0A1C2I415_ACITH</name>
<reference evidence="2 3" key="1">
    <citation type="journal article" date="2016" name="Int. J. Mol. Sci.">
        <title>Comparative genomics of the extreme acidophile Acidithiobacillus thiooxidans reveals intraspecific divergence and niche adaptation.</title>
        <authorList>
            <person name="Zhang X."/>
            <person name="Feng X."/>
            <person name="Tao J."/>
            <person name="Ma L."/>
            <person name="Xiao Y."/>
            <person name="Liang Y."/>
            <person name="Liu X."/>
            <person name="Yin H."/>
        </authorList>
    </citation>
    <scope>NUCLEOTIDE SEQUENCE [LARGE SCALE GENOMIC DNA]</scope>
    <source>
        <strain evidence="2 3">A02</strain>
    </source>
</reference>
<comment type="caution">
    <text evidence="2">The sequence shown here is derived from an EMBL/GenBank/DDBJ whole genome shotgun (WGS) entry which is preliminary data.</text>
</comment>
<organism evidence="2 3">
    <name type="scientific">Acidithiobacillus thiooxidans</name>
    <name type="common">Thiobacillus thiooxidans</name>
    <dbReference type="NCBI Taxonomy" id="930"/>
    <lineage>
        <taxon>Bacteria</taxon>
        <taxon>Pseudomonadati</taxon>
        <taxon>Pseudomonadota</taxon>
        <taxon>Acidithiobacillia</taxon>
        <taxon>Acidithiobacillales</taxon>
        <taxon>Acidithiobacillaceae</taxon>
        <taxon>Acidithiobacillus</taxon>
    </lineage>
</organism>
<evidence type="ECO:0000256" key="1">
    <source>
        <dbReference type="SAM" id="Phobius"/>
    </source>
</evidence>
<keyword evidence="1" id="KW-1133">Transmembrane helix</keyword>
<sequence>MNAFTKGLGIFWGTELRLVVLPLATIISAAIMAVAFILAIAGLAWGFWLFHAPVHTSWSTVWVYRGSAMLWLVFIGYVLVRHITRLGREADNVQ</sequence>
<dbReference type="EMBL" id="LWSA01000193">
    <property type="protein sequence ID" value="OCX70637.1"/>
    <property type="molecule type" value="Genomic_DNA"/>
</dbReference>
<evidence type="ECO:0000313" key="3">
    <source>
        <dbReference type="Proteomes" id="UP000094893"/>
    </source>
</evidence>
<dbReference type="Proteomes" id="UP000094893">
    <property type="component" value="Unassembled WGS sequence"/>
</dbReference>
<proteinExistence type="predicted"/>
<evidence type="ECO:0000313" key="2">
    <source>
        <dbReference type="EMBL" id="OCX70637.1"/>
    </source>
</evidence>
<accession>A0A1C2I415</accession>
<gene>
    <name evidence="2" type="ORF">A6P07_13865</name>
</gene>
<keyword evidence="1" id="KW-0472">Membrane</keyword>
<dbReference type="RefSeq" id="WP_024894913.1">
    <property type="nucleotide sequence ID" value="NZ_LWRZ01000343.1"/>
</dbReference>
<feature type="transmembrane region" description="Helical" evidence="1">
    <location>
        <begin position="20"/>
        <end position="50"/>
    </location>
</feature>
<feature type="transmembrane region" description="Helical" evidence="1">
    <location>
        <begin position="62"/>
        <end position="80"/>
    </location>
</feature>